<reference evidence="2 3" key="1">
    <citation type="submission" date="2019-12" db="EMBL/GenBank/DDBJ databases">
        <authorList>
            <person name="Li C."/>
            <person name="Zhao J."/>
        </authorList>
    </citation>
    <scope>NUCLEOTIDE SEQUENCE [LARGE SCALE GENOMIC DNA]</scope>
    <source>
        <strain evidence="2 3">NEAU-DD11</strain>
    </source>
</reference>
<dbReference type="InterPro" id="IPR032710">
    <property type="entry name" value="NTF2-like_dom_sf"/>
</dbReference>
<evidence type="ECO:0000259" key="1">
    <source>
        <dbReference type="Pfam" id="PF12680"/>
    </source>
</evidence>
<name>A0A7X3FUU1_9BURK</name>
<keyword evidence="3" id="KW-1185">Reference proteome</keyword>
<evidence type="ECO:0000313" key="3">
    <source>
        <dbReference type="Proteomes" id="UP000443353"/>
    </source>
</evidence>
<dbReference type="SUPFAM" id="SSF54427">
    <property type="entry name" value="NTF2-like"/>
    <property type="match status" value="1"/>
</dbReference>
<dbReference type="Gene3D" id="3.10.450.50">
    <property type="match status" value="1"/>
</dbReference>
<sequence>MHTLPTSPEAVVQRQLDAYNARDLDALLATYAPDARQYALPATLLATGHAEMRPRFATRFDEPDLHAHLLQRAVMGNIVIDHEVVSRTFPEGPGKVDLVAIYEVVDGLIHSQTVQVSNQRLDAQAA</sequence>
<dbReference type="GO" id="GO:0016853">
    <property type="term" value="F:isomerase activity"/>
    <property type="evidence" value="ECO:0007669"/>
    <property type="project" value="UniProtKB-KW"/>
</dbReference>
<feature type="domain" description="SnoaL-like" evidence="1">
    <location>
        <begin position="12"/>
        <end position="109"/>
    </location>
</feature>
<protein>
    <submittedName>
        <fullName evidence="2">Steroid delta-isomerase</fullName>
    </submittedName>
</protein>
<keyword evidence="2" id="KW-0413">Isomerase</keyword>
<dbReference type="InterPro" id="IPR008317">
    <property type="entry name" value="UCP030561"/>
</dbReference>
<dbReference type="Proteomes" id="UP000443353">
    <property type="component" value="Unassembled WGS sequence"/>
</dbReference>
<dbReference type="EMBL" id="WSES01000001">
    <property type="protein sequence ID" value="MVW58404.1"/>
    <property type="molecule type" value="Genomic_DNA"/>
</dbReference>
<comment type="caution">
    <text evidence="2">The sequence shown here is derived from an EMBL/GenBank/DDBJ whole genome shotgun (WGS) entry which is preliminary data.</text>
</comment>
<gene>
    <name evidence="2" type="ORF">GPY61_00505</name>
</gene>
<accession>A0A7X3FUU1</accession>
<evidence type="ECO:0000313" key="2">
    <source>
        <dbReference type="EMBL" id="MVW58404.1"/>
    </source>
</evidence>
<dbReference type="RefSeq" id="WP_056126829.1">
    <property type="nucleotide sequence ID" value="NZ_WSES01000001.1"/>
</dbReference>
<organism evidence="2 3">
    <name type="scientific">Massilia cellulosiltytica</name>
    <dbReference type="NCBI Taxonomy" id="2683234"/>
    <lineage>
        <taxon>Bacteria</taxon>
        <taxon>Pseudomonadati</taxon>
        <taxon>Pseudomonadota</taxon>
        <taxon>Betaproteobacteria</taxon>
        <taxon>Burkholderiales</taxon>
        <taxon>Oxalobacteraceae</taxon>
        <taxon>Telluria group</taxon>
        <taxon>Massilia</taxon>
    </lineage>
</organism>
<dbReference type="Pfam" id="PF12680">
    <property type="entry name" value="SnoaL_2"/>
    <property type="match status" value="1"/>
</dbReference>
<dbReference type="PIRSF" id="PIRSF030561">
    <property type="entry name" value="UCP030561"/>
    <property type="match status" value="1"/>
</dbReference>
<dbReference type="InterPro" id="IPR037401">
    <property type="entry name" value="SnoaL-like"/>
</dbReference>
<proteinExistence type="predicted"/>
<dbReference type="AlphaFoldDB" id="A0A7X3FUU1"/>